<dbReference type="RefSeq" id="WP_067487675.1">
    <property type="nucleotide sequence ID" value="NZ_JBHXPO010000001.1"/>
</dbReference>
<sequence length="246" mass="27534">MPRSLSVQTEDELGGALSVLTLQRRDHHRLDLLLERVANTTGSQRQDALTALCRLVFPHAFAEEAVLWPLVRRTLPDGPALTLRVEQEHQEINELFAELERTDPDSPQHRRLFERIAQLLRQDARDEEDLLLPKLQEALDPRALRRAGLLWSALRYTAPTRPHPTVSRRPPGNALAALPLTGLDRARDRLDQAARRAPASLAAGCRNTSHVLASVAGAVEHLPLLRRGEHSTTRAGTSERFRKGMS</sequence>
<dbReference type="Proteomes" id="UP000295087">
    <property type="component" value="Unassembled WGS sequence"/>
</dbReference>
<dbReference type="Pfam" id="PF01814">
    <property type="entry name" value="Hemerythrin"/>
    <property type="match status" value="1"/>
</dbReference>
<organism evidence="3 4">
    <name type="scientific">Nocardia ignorata</name>
    <dbReference type="NCBI Taxonomy" id="145285"/>
    <lineage>
        <taxon>Bacteria</taxon>
        <taxon>Bacillati</taxon>
        <taxon>Actinomycetota</taxon>
        <taxon>Actinomycetes</taxon>
        <taxon>Mycobacteriales</taxon>
        <taxon>Nocardiaceae</taxon>
        <taxon>Nocardia</taxon>
    </lineage>
</organism>
<feature type="domain" description="Hemerythrin-like" evidence="2">
    <location>
        <begin position="21"/>
        <end position="135"/>
    </location>
</feature>
<dbReference type="EMBL" id="SNXK01000007">
    <property type="protein sequence ID" value="TDP31919.1"/>
    <property type="molecule type" value="Genomic_DNA"/>
</dbReference>
<gene>
    <name evidence="3" type="ORF">DFR75_107144</name>
</gene>
<evidence type="ECO:0000313" key="3">
    <source>
        <dbReference type="EMBL" id="TDP31919.1"/>
    </source>
</evidence>
<keyword evidence="4" id="KW-1185">Reference proteome</keyword>
<dbReference type="Gene3D" id="1.20.120.520">
    <property type="entry name" value="nmb1532 protein domain like"/>
    <property type="match status" value="1"/>
</dbReference>
<proteinExistence type="predicted"/>
<dbReference type="PANTHER" id="PTHR35585:SF1">
    <property type="entry name" value="HHE DOMAIN PROTEIN (AFU_ORTHOLOGUE AFUA_4G00730)"/>
    <property type="match status" value="1"/>
</dbReference>
<dbReference type="InterPro" id="IPR012312">
    <property type="entry name" value="Hemerythrin-like"/>
</dbReference>
<protein>
    <submittedName>
        <fullName evidence="3">Hemerythrin HHE cation binding domain-containing protein</fullName>
    </submittedName>
</protein>
<accession>A0A4R6P7A8</accession>
<name>A0A4R6P7A8_NOCIG</name>
<reference evidence="3 4" key="1">
    <citation type="submission" date="2019-03" db="EMBL/GenBank/DDBJ databases">
        <title>Genomic Encyclopedia of Type Strains, Phase IV (KMG-IV): sequencing the most valuable type-strain genomes for metagenomic binning, comparative biology and taxonomic classification.</title>
        <authorList>
            <person name="Goeker M."/>
        </authorList>
    </citation>
    <scope>NUCLEOTIDE SEQUENCE [LARGE SCALE GENOMIC DNA]</scope>
    <source>
        <strain evidence="3 4">DSM 44496</strain>
    </source>
</reference>
<evidence type="ECO:0000313" key="4">
    <source>
        <dbReference type="Proteomes" id="UP000295087"/>
    </source>
</evidence>
<evidence type="ECO:0000259" key="2">
    <source>
        <dbReference type="Pfam" id="PF01814"/>
    </source>
</evidence>
<feature type="region of interest" description="Disordered" evidence="1">
    <location>
        <begin position="227"/>
        <end position="246"/>
    </location>
</feature>
<dbReference type="PANTHER" id="PTHR35585">
    <property type="entry name" value="HHE DOMAIN PROTEIN (AFU_ORTHOLOGUE AFUA_4G00730)"/>
    <property type="match status" value="1"/>
</dbReference>
<dbReference type="AlphaFoldDB" id="A0A4R6P7A8"/>
<comment type="caution">
    <text evidence="3">The sequence shown here is derived from an EMBL/GenBank/DDBJ whole genome shotgun (WGS) entry which is preliminary data.</text>
</comment>
<evidence type="ECO:0000256" key="1">
    <source>
        <dbReference type="SAM" id="MobiDB-lite"/>
    </source>
</evidence>